<feature type="region of interest" description="Disordered" evidence="12">
    <location>
        <begin position="292"/>
        <end position="314"/>
    </location>
</feature>
<dbReference type="EMBL" id="MWMH01000001">
    <property type="protein sequence ID" value="OOP75501.1"/>
    <property type="molecule type" value="Genomic_DNA"/>
</dbReference>
<keyword evidence="6" id="KW-0808">Transferase</keyword>
<dbReference type="SMART" id="SM01231">
    <property type="entry name" value="H-kinase_dim"/>
    <property type="match status" value="1"/>
</dbReference>
<dbReference type="SMART" id="SM00073">
    <property type="entry name" value="HPT"/>
    <property type="match status" value="1"/>
</dbReference>
<accession>A0A1S9NDF7</accession>
<evidence type="ECO:0000256" key="10">
    <source>
        <dbReference type="ARBA" id="ARBA00023012"/>
    </source>
</evidence>
<dbReference type="Pfam" id="PF07194">
    <property type="entry name" value="P2"/>
    <property type="match status" value="1"/>
</dbReference>
<sequence>MDTSQYMSMFLEESLENLQTLNESLLDLEQNPDDTDKVNEIFRVAHTIKGMAATMGFTDLAELTHKMEDVLAEFREGKLKVTQDVVTVLFDCLDTLEKMVDNVQEGSEEKIDIDGIMKALADIKENGNKSNAEEETQASEIKSEDENKMISGDEFDLDLNQYDTSVIRQAREKGFNSIELKVTLSENTLLKSARAFLIVKDLEDHGEILKSDPSTQEIENEEFDFELKFILVTKNTVDEILTVVNGISEVAKVEASLIELEISDIAPKEAEVKEVPQLPELPVIEKAPVEKPAEAKVETKQPAAKKSTQKKEVKKAHQSVRVDLERIDNLMNMVSELVIYRTRLEQIVNVHKSQELNETLEQVGRTTSDLQDLVMKIRMLPLDTVFNRFPRMIRDISVELNKEINFVIEGADTELDRTVIDEIGEPLIHLLRNAADHGIESAEKRIAQGKPPVGTVKLIAYQEGTKALIKVSDDGAGINLERVKAKAEQKGINTEGLSDSDIKNLIFAQGFSTNEVVTDISGRGVGMDVVKTKIAALGGTVDLLSEEGKGSTFVIKLPLTLQIIQALLVKVGEETLAISLGFIDRVIDYKEENIKKSNGKEVIIYRENVIPLVRLNETLDIEASNTDKKFVIIVNVGDKTIGLLVDSLLGQQEIVIKPLGKTLKNLDQYIGATILGNGLVTLILDVGALL</sequence>
<name>A0A1S9NDF7_CLOBE</name>
<dbReference type="InterPro" id="IPR008207">
    <property type="entry name" value="Sig_transdc_His_kin_Hpt_dom"/>
</dbReference>
<dbReference type="InterPro" id="IPR051315">
    <property type="entry name" value="Bact_Chemotaxis_CheA"/>
</dbReference>
<dbReference type="GO" id="GO:0005737">
    <property type="term" value="C:cytoplasm"/>
    <property type="evidence" value="ECO:0007669"/>
    <property type="project" value="InterPro"/>
</dbReference>
<dbReference type="InterPro" id="IPR035891">
    <property type="entry name" value="CheY-binding_CheA"/>
</dbReference>
<dbReference type="InterPro" id="IPR037006">
    <property type="entry name" value="CheA-like_homodim_sf"/>
</dbReference>
<evidence type="ECO:0000256" key="1">
    <source>
        <dbReference type="ARBA" id="ARBA00000085"/>
    </source>
</evidence>
<dbReference type="InterPro" id="IPR036097">
    <property type="entry name" value="HisK_dim/P_sf"/>
</dbReference>
<dbReference type="InterPro" id="IPR036890">
    <property type="entry name" value="HATPase_C_sf"/>
</dbReference>
<proteinExistence type="predicted"/>
<dbReference type="SUPFAM" id="SSF50341">
    <property type="entry name" value="CheW-like"/>
    <property type="match status" value="1"/>
</dbReference>
<feature type="domain" description="CheW-like" evidence="14">
    <location>
        <begin position="563"/>
        <end position="690"/>
    </location>
</feature>
<evidence type="ECO:0000259" key="13">
    <source>
        <dbReference type="PROSITE" id="PS50109"/>
    </source>
</evidence>
<keyword evidence="7" id="KW-0547">Nucleotide-binding</keyword>
<dbReference type="PROSITE" id="PS50109">
    <property type="entry name" value="HIS_KIN"/>
    <property type="match status" value="1"/>
</dbReference>
<dbReference type="GO" id="GO:0005524">
    <property type="term" value="F:ATP binding"/>
    <property type="evidence" value="ECO:0007669"/>
    <property type="project" value="UniProtKB-KW"/>
</dbReference>
<dbReference type="SUPFAM" id="SSF47384">
    <property type="entry name" value="Homodimeric domain of signal transducing histidine kinase"/>
    <property type="match status" value="1"/>
</dbReference>
<keyword evidence="10" id="KW-0902">Two-component regulatory system</keyword>
<dbReference type="InterPro" id="IPR036061">
    <property type="entry name" value="CheW-like_dom_sf"/>
</dbReference>
<evidence type="ECO:0000256" key="5">
    <source>
        <dbReference type="ARBA" id="ARBA00022553"/>
    </source>
</evidence>
<gene>
    <name evidence="16" type="ORF">CBEIBR21_02955</name>
</gene>
<evidence type="ECO:0000313" key="17">
    <source>
        <dbReference type="Proteomes" id="UP000190959"/>
    </source>
</evidence>
<evidence type="ECO:0000256" key="8">
    <source>
        <dbReference type="ARBA" id="ARBA00022777"/>
    </source>
</evidence>
<evidence type="ECO:0000256" key="6">
    <source>
        <dbReference type="ARBA" id="ARBA00022679"/>
    </source>
</evidence>
<dbReference type="InterPro" id="IPR037052">
    <property type="entry name" value="CheA-like_P2_sf"/>
</dbReference>
<evidence type="ECO:0000313" key="16">
    <source>
        <dbReference type="EMBL" id="OOP75501.1"/>
    </source>
</evidence>
<dbReference type="InterPro" id="IPR004105">
    <property type="entry name" value="CheA-like_dim"/>
</dbReference>
<dbReference type="Gene3D" id="2.30.30.40">
    <property type="entry name" value="SH3 Domains"/>
    <property type="match status" value="1"/>
</dbReference>
<feature type="domain" description="HPt" evidence="15">
    <location>
        <begin position="1"/>
        <end position="103"/>
    </location>
</feature>
<dbReference type="SMART" id="SM00260">
    <property type="entry name" value="CheW"/>
    <property type="match status" value="1"/>
</dbReference>
<dbReference type="GO" id="GO:0006935">
    <property type="term" value="P:chemotaxis"/>
    <property type="evidence" value="ECO:0007669"/>
    <property type="project" value="UniProtKB-KW"/>
</dbReference>
<dbReference type="Pfam" id="PF02518">
    <property type="entry name" value="HATPase_c"/>
    <property type="match status" value="1"/>
</dbReference>
<dbReference type="InterPro" id="IPR010808">
    <property type="entry name" value="CheA_P2-bd"/>
</dbReference>
<dbReference type="FunFam" id="3.30.565.10:FF:000016">
    <property type="entry name" value="Chemotaxis protein CheA, putative"/>
    <property type="match status" value="1"/>
</dbReference>
<evidence type="ECO:0000256" key="2">
    <source>
        <dbReference type="ARBA" id="ARBA00012438"/>
    </source>
</evidence>
<evidence type="ECO:0000259" key="14">
    <source>
        <dbReference type="PROSITE" id="PS50851"/>
    </source>
</evidence>
<comment type="caution">
    <text evidence="16">The sequence shown here is derived from an EMBL/GenBank/DDBJ whole genome shotgun (WGS) entry which is preliminary data.</text>
</comment>
<keyword evidence="5 11" id="KW-0597">Phosphoprotein</keyword>
<dbReference type="Gene3D" id="3.30.565.10">
    <property type="entry name" value="Histidine kinase-like ATPase, C-terminal domain"/>
    <property type="match status" value="1"/>
</dbReference>
<dbReference type="InterPro" id="IPR003594">
    <property type="entry name" value="HATPase_dom"/>
</dbReference>
<dbReference type="InterPro" id="IPR036641">
    <property type="entry name" value="HPT_dom_sf"/>
</dbReference>
<evidence type="ECO:0000256" key="3">
    <source>
        <dbReference type="ARBA" id="ARBA00021495"/>
    </source>
</evidence>
<evidence type="ECO:0000256" key="9">
    <source>
        <dbReference type="ARBA" id="ARBA00022840"/>
    </source>
</evidence>
<dbReference type="SUPFAM" id="SSF55874">
    <property type="entry name" value="ATPase domain of HSP90 chaperone/DNA topoisomerase II/histidine kinase"/>
    <property type="match status" value="1"/>
</dbReference>
<dbReference type="CDD" id="cd00088">
    <property type="entry name" value="HPT"/>
    <property type="match status" value="1"/>
</dbReference>
<dbReference type="Pfam" id="PF02895">
    <property type="entry name" value="H-kinase_dim"/>
    <property type="match status" value="1"/>
</dbReference>
<evidence type="ECO:0000256" key="7">
    <source>
        <dbReference type="ARBA" id="ARBA00022741"/>
    </source>
</evidence>
<dbReference type="Gene3D" id="3.30.70.1110">
    <property type="entry name" value="Histidine kinase CheA-like, P2 response regulator-binding domain"/>
    <property type="match status" value="1"/>
</dbReference>
<keyword evidence="4" id="KW-0145">Chemotaxis</keyword>
<dbReference type="Pfam" id="PF01584">
    <property type="entry name" value="CheW"/>
    <property type="match status" value="1"/>
</dbReference>
<dbReference type="SUPFAM" id="SSF55052">
    <property type="entry name" value="CheY-binding domain of CheA"/>
    <property type="match status" value="1"/>
</dbReference>
<feature type="domain" description="Histidine kinase" evidence="13">
    <location>
        <begin position="315"/>
        <end position="561"/>
    </location>
</feature>
<dbReference type="PROSITE" id="PS50851">
    <property type="entry name" value="CHEW"/>
    <property type="match status" value="1"/>
</dbReference>
<evidence type="ECO:0000256" key="11">
    <source>
        <dbReference type="PROSITE-ProRule" id="PRU00110"/>
    </source>
</evidence>
<dbReference type="RefSeq" id="WP_078114756.1">
    <property type="nucleotide sequence ID" value="NZ_MWMH01000001.1"/>
</dbReference>
<dbReference type="InterPro" id="IPR005467">
    <property type="entry name" value="His_kinase_dom"/>
</dbReference>
<reference evidence="16 17" key="1">
    <citation type="submission" date="2017-02" db="EMBL/GenBank/DDBJ databases">
        <title>Genome sequence of Clostridium beijerinckii Br21.</title>
        <authorList>
            <person name="Fonseca B.C."/>
            <person name="Guazzaroni M.E."/>
            <person name="Riano-Pachon D.M."/>
            <person name="Reginatto V."/>
        </authorList>
    </citation>
    <scope>NUCLEOTIDE SEQUENCE [LARGE SCALE GENOMIC DNA]</scope>
    <source>
        <strain evidence="16 17">Br21</strain>
    </source>
</reference>
<dbReference type="SMART" id="SM00387">
    <property type="entry name" value="HATPase_c"/>
    <property type="match status" value="1"/>
</dbReference>
<dbReference type="PANTHER" id="PTHR43395">
    <property type="entry name" value="SENSOR HISTIDINE KINASE CHEA"/>
    <property type="match status" value="1"/>
</dbReference>
<dbReference type="Gene3D" id="1.20.120.160">
    <property type="entry name" value="HPT domain"/>
    <property type="match status" value="1"/>
</dbReference>
<dbReference type="SUPFAM" id="SSF47226">
    <property type="entry name" value="Histidine-containing phosphotransfer domain, HPT domain"/>
    <property type="match status" value="1"/>
</dbReference>
<dbReference type="Gene3D" id="1.10.287.560">
    <property type="entry name" value="Histidine kinase CheA-like, homodimeric domain"/>
    <property type="match status" value="1"/>
</dbReference>
<dbReference type="EC" id="2.7.13.3" evidence="2"/>
<evidence type="ECO:0000259" key="15">
    <source>
        <dbReference type="PROSITE" id="PS50894"/>
    </source>
</evidence>
<organism evidence="16 17">
    <name type="scientific">Clostridium beijerinckii</name>
    <name type="common">Clostridium MP</name>
    <dbReference type="NCBI Taxonomy" id="1520"/>
    <lineage>
        <taxon>Bacteria</taxon>
        <taxon>Bacillati</taxon>
        <taxon>Bacillota</taxon>
        <taxon>Clostridia</taxon>
        <taxon>Eubacteriales</taxon>
        <taxon>Clostridiaceae</taxon>
        <taxon>Clostridium</taxon>
    </lineage>
</organism>
<evidence type="ECO:0000256" key="12">
    <source>
        <dbReference type="SAM" id="MobiDB-lite"/>
    </source>
</evidence>
<dbReference type="Pfam" id="PF01627">
    <property type="entry name" value="Hpt"/>
    <property type="match status" value="1"/>
</dbReference>
<protein>
    <recommendedName>
        <fullName evidence="3">Chemotaxis protein CheA</fullName>
        <ecNumber evidence="2">2.7.13.3</ecNumber>
    </recommendedName>
</protein>
<dbReference type="InterPro" id="IPR002545">
    <property type="entry name" value="CheW-lke_dom"/>
</dbReference>
<evidence type="ECO:0000256" key="4">
    <source>
        <dbReference type="ARBA" id="ARBA00022500"/>
    </source>
</evidence>
<feature type="modified residue" description="Phosphohistidine" evidence="11">
    <location>
        <position position="46"/>
    </location>
</feature>
<dbReference type="InterPro" id="IPR004358">
    <property type="entry name" value="Sig_transdc_His_kin-like_C"/>
</dbReference>
<dbReference type="Proteomes" id="UP000190959">
    <property type="component" value="Unassembled WGS sequence"/>
</dbReference>
<keyword evidence="9" id="KW-0067">ATP-binding</keyword>
<dbReference type="AlphaFoldDB" id="A0A1S9NDF7"/>
<dbReference type="PRINTS" id="PR00344">
    <property type="entry name" value="BCTRLSENSOR"/>
</dbReference>
<keyword evidence="8" id="KW-0418">Kinase</keyword>
<dbReference type="CDD" id="cd00731">
    <property type="entry name" value="CheA_reg"/>
    <property type="match status" value="1"/>
</dbReference>
<dbReference type="GO" id="GO:0000155">
    <property type="term" value="F:phosphorelay sensor kinase activity"/>
    <property type="evidence" value="ECO:0007669"/>
    <property type="project" value="InterPro"/>
</dbReference>
<comment type="catalytic activity">
    <reaction evidence="1">
        <text>ATP + protein L-histidine = ADP + protein N-phospho-L-histidine.</text>
        <dbReference type="EC" id="2.7.13.3"/>
    </reaction>
</comment>
<dbReference type="PROSITE" id="PS50894">
    <property type="entry name" value="HPT"/>
    <property type="match status" value="1"/>
</dbReference>
<dbReference type="CDD" id="cd16916">
    <property type="entry name" value="HATPase_CheA-like"/>
    <property type="match status" value="1"/>
</dbReference>
<dbReference type="PANTHER" id="PTHR43395:SF1">
    <property type="entry name" value="CHEMOTAXIS PROTEIN CHEA"/>
    <property type="match status" value="1"/>
</dbReference>